<dbReference type="PANTHER" id="PTHR35104">
    <property type="entry name" value="OS03G0807000 PROTEIN"/>
    <property type="match status" value="1"/>
</dbReference>
<protein>
    <submittedName>
        <fullName evidence="2">Uncharacterized protein</fullName>
    </submittedName>
</protein>
<feature type="region of interest" description="Disordered" evidence="1">
    <location>
        <begin position="154"/>
        <end position="176"/>
    </location>
</feature>
<reference evidence="2" key="1">
    <citation type="submission" date="2023-08" db="EMBL/GenBank/DDBJ databases">
        <title>A de novo genome assembly of Solanum verrucosum Schlechtendal, a Mexican diploid species geographically isolated from the other diploid A-genome species in potato relatives.</title>
        <authorList>
            <person name="Hosaka K."/>
        </authorList>
    </citation>
    <scope>NUCLEOTIDE SEQUENCE</scope>
    <source>
        <tissue evidence="2">Young leaves</tissue>
    </source>
</reference>
<dbReference type="AlphaFoldDB" id="A0AAF0R3T9"/>
<evidence type="ECO:0000256" key="1">
    <source>
        <dbReference type="SAM" id="MobiDB-lite"/>
    </source>
</evidence>
<sequence>MTFNGVLVVSVAKVSAEIWQLLACLPEPVSSQQLLDLVICYPFQQIGRLALCFCTFLCFPHNLFSYRSYSHTTSTSSSYHQDYNDSSSSSSRLGQNWVDFDLICDSVLQVADEDYSSCNNANTFKHAKMGIKIVFARLGSFQFISMADAATHSKKDKLRKPAPASGTPVLKVANLQ</sequence>
<keyword evidence="3" id="KW-1185">Reference proteome</keyword>
<proteinExistence type="predicted"/>
<organism evidence="2 3">
    <name type="scientific">Solanum verrucosum</name>
    <dbReference type="NCBI Taxonomy" id="315347"/>
    <lineage>
        <taxon>Eukaryota</taxon>
        <taxon>Viridiplantae</taxon>
        <taxon>Streptophyta</taxon>
        <taxon>Embryophyta</taxon>
        <taxon>Tracheophyta</taxon>
        <taxon>Spermatophyta</taxon>
        <taxon>Magnoliopsida</taxon>
        <taxon>eudicotyledons</taxon>
        <taxon>Gunneridae</taxon>
        <taxon>Pentapetalae</taxon>
        <taxon>asterids</taxon>
        <taxon>lamiids</taxon>
        <taxon>Solanales</taxon>
        <taxon>Solanaceae</taxon>
        <taxon>Solanoideae</taxon>
        <taxon>Solaneae</taxon>
        <taxon>Solanum</taxon>
    </lineage>
</organism>
<dbReference type="PANTHER" id="PTHR35104:SF15">
    <property type="match status" value="1"/>
</dbReference>
<gene>
    <name evidence="2" type="ORF">MTR67_028276</name>
</gene>
<name>A0AAF0R3T9_SOLVR</name>
<dbReference type="EMBL" id="CP133617">
    <property type="protein sequence ID" value="WMV34891.1"/>
    <property type="molecule type" value="Genomic_DNA"/>
</dbReference>
<dbReference type="Proteomes" id="UP001234989">
    <property type="component" value="Chromosome 6"/>
</dbReference>
<accession>A0AAF0R3T9</accession>
<evidence type="ECO:0000313" key="2">
    <source>
        <dbReference type="EMBL" id="WMV34891.1"/>
    </source>
</evidence>
<evidence type="ECO:0000313" key="3">
    <source>
        <dbReference type="Proteomes" id="UP001234989"/>
    </source>
</evidence>